<evidence type="ECO:0000256" key="1">
    <source>
        <dbReference type="SAM" id="MobiDB-lite"/>
    </source>
</evidence>
<protein>
    <submittedName>
        <fullName evidence="2">Uncharacterized protein</fullName>
    </submittedName>
</protein>
<gene>
    <name evidence="2" type="ORF">FOH10_21060</name>
</gene>
<organism evidence="2 3">
    <name type="scientific">Nocardia otitidiscaviarum</name>
    <dbReference type="NCBI Taxonomy" id="1823"/>
    <lineage>
        <taxon>Bacteria</taxon>
        <taxon>Bacillati</taxon>
        <taxon>Actinomycetota</taxon>
        <taxon>Actinomycetes</taxon>
        <taxon>Mycobacteriales</taxon>
        <taxon>Nocardiaceae</taxon>
        <taxon>Nocardia</taxon>
    </lineage>
</organism>
<dbReference type="EMBL" id="CP041695">
    <property type="protein sequence ID" value="QDP80828.1"/>
    <property type="molecule type" value="Genomic_DNA"/>
</dbReference>
<reference evidence="2 3" key="1">
    <citation type="submission" date="2019-07" db="EMBL/GenBank/DDBJ databases">
        <title>Complete Genome Sequence and Methylome Analysis of Nocardia otitidis-caviarum NEB252.</title>
        <authorList>
            <person name="Fomenkov A."/>
            <person name="Anton B.P."/>
            <person name="Vincze T."/>
            <person name="Roberts R.J."/>
        </authorList>
    </citation>
    <scope>NUCLEOTIDE SEQUENCE [LARGE SCALE GENOMIC DNA]</scope>
    <source>
        <strain evidence="2 3">NEB252</strain>
    </source>
</reference>
<dbReference type="AlphaFoldDB" id="A0A516NPJ5"/>
<evidence type="ECO:0000313" key="3">
    <source>
        <dbReference type="Proteomes" id="UP000317039"/>
    </source>
</evidence>
<dbReference type="Proteomes" id="UP000317039">
    <property type="component" value="Chromosome"/>
</dbReference>
<accession>A0A516NPJ5</accession>
<dbReference type="KEGG" id="nod:FOH10_21060"/>
<feature type="region of interest" description="Disordered" evidence="1">
    <location>
        <begin position="15"/>
        <end position="39"/>
    </location>
</feature>
<feature type="compositionally biased region" description="Low complexity" evidence="1">
    <location>
        <begin position="20"/>
        <end position="37"/>
    </location>
</feature>
<sequence>MTRAQFFPARLAKAIHTHSPTEISENTTPTPNETATSVSSSLWVNTPSVVSAISSRSDGSCRKPISVLRTVSTAPASMR</sequence>
<name>A0A516NPJ5_9NOCA</name>
<proteinExistence type="predicted"/>
<evidence type="ECO:0000313" key="2">
    <source>
        <dbReference type="EMBL" id="QDP80828.1"/>
    </source>
</evidence>